<comment type="caution">
    <text evidence="4">The sequence shown here is derived from an EMBL/GenBank/DDBJ whole genome shotgun (WGS) entry which is preliminary data.</text>
</comment>
<dbReference type="PANTHER" id="PTHR23222">
    <property type="entry name" value="PROHIBITIN"/>
    <property type="match status" value="1"/>
</dbReference>
<dbReference type="InterPro" id="IPR001107">
    <property type="entry name" value="Band_7"/>
</dbReference>
<keyword evidence="2" id="KW-1133">Transmembrane helix</keyword>
<name>A0A552EPI4_MICAE</name>
<keyword evidence="2" id="KW-0812">Transmembrane</keyword>
<dbReference type="EMBL" id="SFBI01000105">
    <property type="protein sequence ID" value="TRU36378.1"/>
    <property type="molecule type" value="Genomic_DNA"/>
</dbReference>
<dbReference type="InterPro" id="IPR000163">
    <property type="entry name" value="Prohibitin"/>
</dbReference>
<dbReference type="SMART" id="SM00244">
    <property type="entry name" value="PHB"/>
    <property type="match status" value="1"/>
</dbReference>
<dbReference type="InterPro" id="IPR036013">
    <property type="entry name" value="Band_7/SPFH_dom_sf"/>
</dbReference>
<reference evidence="4 5" key="1">
    <citation type="submission" date="2019-01" db="EMBL/GenBank/DDBJ databases">
        <title>Coherence of Microcystis species and biogeography revealed through population genomics.</title>
        <authorList>
            <person name="Perez-Carrascal O.M."/>
            <person name="Terrat Y."/>
            <person name="Giani A."/>
            <person name="Fortin N."/>
            <person name="Tromas N."/>
            <person name="Shapiro B.J."/>
        </authorList>
    </citation>
    <scope>NUCLEOTIDE SEQUENCE [LARGE SCALE GENOMIC DNA]</scope>
    <source>
        <strain evidence="4">Ma_MB_S_20031200_S102</strain>
    </source>
</reference>
<evidence type="ECO:0000313" key="5">
    <source>
        <dbReference type="Proteomes" id="UP000317708"/>
    </source>
</evidence>
<accession>A0A552EPI4</accession>
<feature type="domain" description="Band 7" evidence="3">
    <location>
        <begin position="52"/>
        <end position="214"/>
    </location>
</feature>
<evidence type="ECO:0000256" key="2">
    <source>
        <dbReference type="SAM" id="Phobius"/>
    </source>
</evidence>
<organism evidence="4 5">
    <name type="scientific">Microcystis aeruginosa Ma_MB_S_20031200_S102</name>
    <dbReference type="NCBI Taxonomy" id="2486254"/>
    <lineage>
        <taxon>Bacteria</taxon>
        <taxon>Bacillati</taxon>
        <taxon>Cyanobacteriota</taxon>
        <taxon>Cyanophyceae</taxon>
        <taxon>Oscillatoriophycideae</taxon>
        <taxon>Chroococcales</taxon>
        <taxon>Microcystaceae</taxon>
        <taxon>Microcystis</taxon>
    </lineage>
</organism>
<feature type="transmembrane region" description="Helical" evidence="2">
    <location>
        <begin position="29"/>
        <end position="50"/>
    </location>
</feature>
<keyword evidence="1" id="KW-0175">Coiled coil</keyword>
<proteinExistence type="predicted"/>
<evidence type="ECO:0000313" key="4">
    <source>
        <dbReference type="EMBL" id="TRU36378.1"/>
    </source>
</evidence>
<dbReference type="Gene3D" id="3.30.479.30">
    <property type="entry name" value="Band 7 domain"/>
    <property type="match status" value="1"/>
</dbReference>
<keyword evidence="2" id="KW-0472">Membrane</keyword>
<dbReference type="AlphaFoldDB" id="A0A552EPI4"/>
<protein>
    <submittedName>
        <fullName evidence="4">Prohibitin family protein</fullName>
    </submittedName>
</protein>
<dbReference type="PANTHER" id="PTHR23222:SF0">
    <property type="entry name" value="PROHIBITIN 1"/>
    <property type="match status" value="1"/>
</dbReference>
<dbReference type="CDD" id="cd03401">
    <property type="entry name" value="SPFH_prohibitin"/>
    <property type="match status" value="1"/>
</dbReference>
<sequence length="297" mass="32870">MSWILSAIAALISWSLFFTVKFKENANPLIRPLSLLIGLLSSAVFLFQIIGRFAVVIPAGEVGVMETLGQVGQKTLSPGIYFVNPFADIITYSTRLRDIKETVDTTSKEGLGFKVDVSLQYRLDPTKAAEVFQKIGSPEQQKEIITSRFRSLIRQITANYPLTDIYGEKRAIIAQNLRQSMVTQLQPLGFIVEEALLRNIILPDNIQASIQAKVATEQESQKIDLEIQKAKKEAELKLIEARGTANAQKILSEGLTDKIIQLKTIEATEKLGQSPNSKIIILGGGQKTVPLMLTDDK</sequence>
<evidence type="ECO:0000256" key="1">
    <source>
        <dbReference type="SAM" id="Coils"/>
    </source>
</evidence>
<gene>
    <name evidence="4" type="ORF">EWV92_12335</name>
</gene>
<feature type="coiled-coil region" evidence="1">
    <location>
        <begin position="213"/>
        <end position="242"/>
    </location>
</feature>
<dbReference type="SUPFAM" id="SSF117892">
    <property type="entry name" value="Band 7/SPFH domain"/>
    <property type="match status" value="1"/>
</dbReference>
<evidence type="ECO:0000259" key="3">
    <source>
        <dbReference type="SMART" id="SM00244"/>
    </source>
</evidence>
<dbReference type="Pfam" id="PF01145">
    <property type="entry name" value="Band_7"/>
    <property type="match status" value="1"/>
</dbReference>
<dbReference type="GO" id="GO:0016020">
    <property type="term" value="C:membrane"/>
    <property type="evidence" value="ECO:0007669"/>
    <property type="project" value="InterPro"/>
</dbReference>
<dbReference type="Proteomes" id="UP000317708">
    <property type="component" value="Unassembled WGS sequence"/>
</dbReference>